<dbReference type="AlphaFoldDB" id="A0A8X7Z1I8"/>
<gene>
    <name evidence="5" type="ORF">POTOM_034104</name>
</gene>
<evidence type="ECO:0000313" key="5">
    <source>
        <dbReference type="EMBL" id="KAG6760916.1"/>
    </source>
</evidence>
<evidence type="ECO:0000259" key="3">
    <source>
        <dbReference type="SMART" id="SM01192"/>
    </source>
</evidence>
<evidence type="ECO:0008006" key="7">
    <source>
        <dbReference type="Google" id="ProtNLM"/>
    </source>
</evidence>
<keyword evidence="2" id="KW-0460">Magnesium</keyword>
<keyword evidence="6" id="KW-1185">Reference proteome</keyword>
<dbReference type="GO" id="GO:0000287">
    <property type="term" value="F:magnesium ion binding"/>
    <property type="evidence" value="ECO:0007669"/>
    <property type="project" value="InterPro"/>
</dbReference>
<dbReference type="Pfam" id="PF03952">
    <property type="entry name" value="Enolase_N"/>
    <property type="match status" value="1"/>
</dbReference>
<evidence type="ECO:0000259" key="4">
    <source>
        <dbReference type="SMART" id="SM01193"/>
    </source>
</evidence>
<dbReference type="PANTHER" id="PTHR11902:SF56">
    <property type="entry name" value="CYTOSOLIC ENOLASE 3"/>
    <property type="match status" value="1"/>
</dbReference>
<dbReference type="InterPro" id="IPR000941">
    <property type="entry name" value="Enolase"/>
</dbReference>
<comment type="caution">
    <text evidence="5">The sequence shown here is derived from an EMBL/GenBank/DDBJ whole genome shotgun (WGS) entry which is preliminary data.</text>
</comment>
<dbReference type="PIRSF" id="PIRSF001400">
    <property type="entry name" value="Enolase"/>
    <property type="match status" value="1"/>
</dbReference>
<evidence type="ECO:0000313" key="6">
    <source>
        <dbReference type="Proteomes" id="UP000886885"/>
    </source>
</evidence>
<dbReference type="InterPro" id="IPR020809">
    <property type="entry name" value="Enolase_CS"/>
</dbReference>
<sequence length="481" mass="53097">MSVQEYLDKHMLSRKIEDAVNAAVRAKTPDPVLFISNHMRKVVPSVITKIKGRQILDSRGIPTVEVDLFTNKGSFRASVPSGHVTGMYEAVELRDGDKGMYLGNSVTRAVKNINEKISEALIGMDPTLQSQIDQAMIDLDKTEKKIPLYKHISDLSGKTNLTLPVPAFTVISGGKHAGNNLAIQEIMILPIGASRFEEALQMGSETYHHLKAVIKEKYGEQGCNVGEDGGFSPNLSRQDSYNLLVQEGLNLVKEAISRTGYGEKIKMAIDVAATTFCIGFGFVYGDCLLSTTDPVFLLRANVGTKYDLDYRFENKSGQNFKSGDDMIKMYEELCAAYPIVSIEDPFDKEDWEHVKRLSDLGLCQVVGDDLLMSNHKRIERAIHESSCTALLLKVNQIGTVTEALEVVKLAKDAHWGVVVSHRSGETEDSFIADLSVGLAMGQIKTGAPCRGERLAKYNQLLRIEEELGDQAVYAGEDWRAT</sequence>
<organism evidence="5 6">
    <name type="scientific">Populus tomentosa</name>
    <name type="common">Chinese white poplar</name>
    <dbReference type="NCBI Taxonomy" id="118781"/>
    <lineage>
        <taxon>Eukaryota</taxon>
        <taxon>Viridiplantae</taxon>
        <taxon>Streptophyta</taxon>
        <taxon>Embryophyta</taxon>
        <taxon>Tracheophyta</taxon>
        <taxon>Spermatophyta</taxon>
        <taxon>Magnoliopsida</taxon>
        <taxon>eudicotyledons</taxon>
        <taxon>Gunneridae</taxon>
        <taxon>Pentapetalae</taxon>
        <taxon>rosids</taxon>
        <taxon>fabids</taxon>
        <taxon>Malpighiales</taxon>
        <taxon>Salicaceae</taxon>
        <taxon>Saliceae</taxon>
        <taxon>Populus</taxon>
    </lineage>
</organism>
<dbReference type="GO" id="GO:0004634">
    <property type="term" value="F:phosphopyruvate hydratase activity"/>
    <property type="evidence" value="ECO:0007669"/>
    <property type="project" value="InterPro"/>
</dbReference>
<evidence type="ECO:0000256" key="2">
    <source>
        <dbReference type="ARBA" id="ARBA00022842"/>
    </source>
</evidence>
<dbReference type="HAMAP" id="MF_00318">
    <property type="entry name" value="Enolase"/>
    <property type="match status" value="1"/>
</dbReference>
<dbReference type="GO" id="GO:0006096">
    <property type="term" value="P:glycolytic process"/>
    <property type="evidence" value="ECO:0007669"/>
    <property type="project" value="InterPro"/>
</dbReference>
<protein>
    <recommendedName>
        <fullName evidence="7">Phosphopyruvate hydratase</fullName>
    </recommendedName>
</protein>
<feature type="domain" description="Enolase N-terminal" evidence="4">
    <location>
        <begin position="47"/>
        <end position="152"/>
    </location>
</feature>
<dbReference type="PROSITE" id="PS00164">
    <property type="entry name" value="ENOLASE"/>
    <property type="match status" value="1"/>
</dbReference>
<dbReference type="GO" id="GO:0000015">
    <property type="term" value="C:phosphopyruvate hydratase complex"/>
    <property type="evidence" value="ECO:0007669"/>
    <property type="project" value="InterPro"/>
</dbReference>
<dbReference type="PANTHER" id="PTHR11902">
    <property type="entry name" value="ENOLASE"/>
    <property type="match status" value="1"/>
</dbReference>
<comment type="cofactor">
    <cofactor evidence="1">
        <name>Mg(2+)</name>
        <dbReference type="ChEBI" id="CHEBI:18420"/>
    </cofactor>
</comment>
<accession>A0A8X7Z1I8</accession>
<evidence type="ECO:0000256" key="1">
    <source>
        <dbReference type="ARBA" id="ARBA00001946"/>
    </source>
</evidence>
<dbReference type="SFLD" id="SFLDS00001">
    <property type="entry name" value="Enolase"/>
    <property type="match status" value="1"/>
</dbReference>
<feature type="domain" description="Enolase C-terminal TIM barrel" evidence="3">
    <location>
        <begin position="160"/>
        <end position="481"/>
    </location>
</feature>
<dbReference type="CDD" id="cd03313">
    <property type="entry name" value="enolase"/>
    <property type="match status" value="1"/>
</dbReference>
<dbReference type="SMART" id="SM01193">
    <property type="entry name" value="Enolase_N"/>
    <property type="match status" value="1"/>
</dbReference>
<dbReference type="Pfam" id="PF00113">
    <property type="entry name" value="Enolase_C"/>
    <property type="match status" value="2"/>
</dbReference>
<name>A0A8X7Z1I8_POPTO</name>
<dbReference type="CDD" id="cd22962">
    <property type="entry name" value="DD_AtENO3-like"/>
    <property type="match status" value="1"/>
</dbReference>
<dbReference type="Proteomes" id="UP000886885">
    <property type="component" value="Chromosome 9D"/>
</dbReference>
<dbReference type="EMBL" id="JAAWWB010000018">
    <property type="protein sequence ID" value="KAG6760916.1"/>
    <property type="molecule type" value="Genomic_DNA"/>
</dbReference>
<reference evidence="5" key="1">
    <citation type="journal article" date="2020" name="bioRxiv">
        <title>Hybrid origin of Populus tomentosa Carr. identified through genome sequencing and phylogenomic analysis.</title>
        <authorList>
            <person name="An X."/>
            <person name="Gao K."/>
            <person name="Chen Z."/>
            <person name="Li J."/>
            <person name="Yang X."/>
            <person name="Yang X."/>
            <person name="Zhou J."/>
            <person name="Guo T."/>
            <person name="Zhao T."/>
            <person name="Huang S."/>
            <person name="Miao D."/>
            <person name="Khan W.U."/>
            <person name="Rao P."/>
            <person name="Ye M."/>
            <person name="Lei B."/>
            <person name="Liao W."/>
            <person name="Wang J."/>
            <person name="Ji L."/>
            <person name="Li Y."/>
            <person name="Guo B."/>
            <person name="Mustafa N.S."/>
            <person name="Li S."/>
            <person name="Yun Q."/>
            <person name="Keller S.R."/>
            <person name="Mao J."/>
            <person name="Zhang R."/>
            <person name="Strauss S.H."/>
        </authorList>
    </citation>
    <scope>NUCLEOTIDE SEQUENCE</scope>
    <source>
        <strain evidence="5">GM15</strain>
        <tissue evidence="5">Leaf</tissue>
    </source>
</reference>
<dbReference type="InterPro" id="IPR020810">
    <property type="entry name" value="Enolase_C"/>
</dbReference>
<dbReference type="InterPro" id="IPR020811">
    <property type="entry name" value="Enolase_N"/>
</dbReference>
<proteinExistence type="inferred from homology"/>
<dbReference type="OrthoDB" id="1739814at2759"/>
<dbReference type="SMART" id="SM01192">
    <property type="entry name" value="Enolase_C"/>
    <property type="match status" value="1"/>
</dbReference>